<accession>A0A149QVF8</accession>
<evidence type="ECO:0000313" key="4">
    <source>
        <dbReference type="Proteomes" id="UP000075573"/>
    </source>
</evidence>
<reference evidence="3 4" key="1">
    <citation type="submission" date="2015-06" db="EMBL/GenBank/DDBJ databases">
        <title>Improved classification and identification of acetic acid bacteria using matrix-assisted laser desorption/ionization time-of-flight mass spectrometry; Gluconobacter nephelii and Gluconobacter uchimurae are later heterotypic synonyms of Gluconobacter japonicus and Gluconobacter oxydans, respectively.</title>
        <authorList>
            <person name="Li L."/>
            <person name="Cleenwerck I."/>
            <person name="De Vuyst L."/>
            <person name="Vandamme P."/>
        </authorList>
    </citation>
    <scope>NUCLEOTIDE SEQUENCE [LARGE SCALE GENOMIC DNA]</scope>
    <source>
        <strain evidence="3 4">LMG 1764</strain>
    </source>
</reference>
<name>A0A149QVF8_9PROT</name>
<dbReference type="PROSITE" id="PS50889">
    <property type="entry name" value="S4"/>
    <property type="match status" value="1"/>
</dbReference>
<dbReference type="Pfam" id="PF01479">
    <property type="entry name" value="S4"/>
    <property type="match status" value="1"/>
</dbReference>
<dbReference type="Gene3D" id="3.10.290.10">
    <property type="entry name" value="RNA-binding S4 domain"/>
    <property type="match status" value="1"/>
</dbReference>
<gene>
    <name evidence="3" type="ORF">AD929_07125</name>
</gene>
<feature type="domain" description="RNA-binding S4" evidence="2">
    <location>
        <begin position="6"/>
        <end position="73"/>
    </location>
</feature>
<dbReference type="RefSeq" id="WP_062495610.1">
    <property type="nucleotide sequence ID" value="NZ_LHZB01000111.1"/>
</dbReference>
<dbReference type="PATRIC" id="fig|442.7.peg.1547"/>
<dbReference type="SUPFAM" id="SSF55174">
    <property type="entry name" value="Alpha-L RNA-binding motif"/>
    <property type="match status" value="1"/>
</dbReference>
<keyword evidence="1" id="KW-0694">RNA-binding</keyword>
<organism evidence="3 4">
    <name type="scientific">Gluconobacter potus</name>
    <dbReference type="NCBI Taxonomy" id="2724927"/>
    <lineage>
        <taxon>Bacteria</taxon>
        <taxon>Pseudomonadati</taxon>
        <taxon>Pseudomonadota</taxon>
        <taxon>Alphaproteobacteria</taxon>
        <taxon>Acetobacterales</taxon>
        <taxon>Acetobacteraceae</taxon>
        <taxon>Gluconobacter</taxon>
    </lineage>
</organism>
<dbReference type="InterPro" id="IPR036986">
    <property type="entry name" value="S4_RNA-bd_sf"/>
</dbReference>
<dbReference type="InterPro" id="IPR002942">
    <property type="entry name" value="S4_RNA-bd"/>
</dbReference>
<dbReference type="GO" id="GO:0003723">
    <property type="term" value="F:RNA binding"/>
    <property type="evidence" value="ECO:0007669"/>
    <property type="project" value="UniProtKB-KW"/>
</dbReference>
<evidence type="ECO:0000259" key="2">
    <source>
        <dbReference type="SMART" id="SM00363"/>
    </source>
</evidence>
<dbReference type="Proteomes" id="UP000075573">
    <property type="component" value="Unassembled WGS sequence"/>
</dbReference>
<dbReference type="CDD" id="cd00165">
    <property type="entry name" value="S4"/>
    <property type="match status" value="1"/>
</dbReference>
<comment type="caution">
    <text evidence="3">The sequence shown here is derived from an EMBL/GenBank/DDBJ whole genome shotgun (WGS) entry which is preliminary data.</text>
</comment>
<protein>
    <submittedName>
        <fullName evidence="3">Heat-shock protein</fullName>
    </submittedName>
</protein>
<evidence type="ECO:0000313" key="3">
    <source>
        <dbReference type="EMBL" id="KXV01251.1"/>
    </source>
</evidence>
<proteinExistence type="predicted"/>
<dbReference type="AlphaFoldDB" id="A0A149QVF8"/>
<dbReference type="SMART" id="SM00363">
    <property type="entry name" value="S4"/>
    <property type="match status" value="1"/>
</dbReference>
<sequence length="92" mass="10377">MSEDYQRLDQWLYYARVAKTRPLCAAIVSKGRIRINRQPTSKPHAKLHVGDILTFPAVSGGEVRVWRVLDLGERRGPAKEAALLYEALTEDG</sequence>
<dbReference type="EMBL" id="LHZB01000111">
    <property type="protein sequence ID" value="KXV01251.1"/>
    <property type="molecule type" value="Genomic_DNA"/>
</dbReference>
<evidence type="ECO:0000256" key="1">
    <source>
        <dbReference type="PROSITE-ProRule" id="PRU00182"/>
    </source>
</evidence>